<evidence type="ECO:0008006" key="3">
    <source>
        <dbReference type="Google" id="ProtNLM"/>
    </source>
</evidence>
<accession>A0ABQ9HJV5</accession>
<name>A0ABQ9HJV5_9NEOP</name>
<sequence>MMNFGIKFLLEADVDTKYLLSDFPYLGKDDNRRPNQSLPEHVIMKRMAPYLGKDTVNRALREIPQSVKTRKDPLYDTVELKNNEPNLTVHQGKNNKNDLKHLPQTVSFYNATKYGVVVLDQTARKYSLKAASRCWPVQVCYNILDLAEINAWVLIKQITGRRISWRVILQMLSVELHSASAHGHPKADMLGCVGERRKEKESESVLVRALATVRIRRRECKDWWSMKRTLTRIVRCCSRTDIKS</sequence>
<protein>
    <recommendedName>
        <fullName evidence="3">PiggyBac transposable element-derived protein domain-containing protein</fullName>
    </recommendedName>
</protein>
<evidence type="ECO:0000313" key="1">
    <source>
        <dbReference type="EMBL" id="KAJ8884640.1"/>
    </source>
</evidence>
<evidence type="ECO:0000313" key="2">
    <source>
        <dbReference type="Proteomes" id="UP001159363"/>
    </source>
</evidence>
<dbReference type="Proteomes" id="UP001159363">
    <property type="component" value="Chromosome 4"/>
</dbReference>
<reference evidence="1 2" key="1">
    <citation type="submission" date="2023-02" db="EMBL/GenBank/DDBJ databases">
        <title>LHISI_Scaffold_Assembly.</title>
        <authorList>
            <person name="Stuart O.P."/>
            <person name="Cleave R."/>
            <person name="Magrath M.J.L."/>
            <person name="Mikheyev A.S."/>
        </authorList>
    </citation>
    <scope>NUCLEOTIDE SEQUENCE [LARGE SCALE GENOMIC DNA]</scope>
    <source>
        <strain evidence="1">Daus_M_001</strain>
        <tissue evidence="1">Leg muscle</tissue>
    </source>
</reference>
<proteinExistence type="predicted"/>
<dbReference type="EMBL" id="JARBHB010000005">
    <property type="protein sequence ID" value="KAJ8884640.1"/>
    <property type="molecule type" value="Genomic_DNA"/>
</dbReference>
<dbReference type="PANTHER" id="PTHR46599:SF3">
    <property type="entry name" value="PIGGYBAC TRANSPOSABLE ELEMENT-DERIVED PROTEIN 4"/>
    <property type="match status" value="1"/>
</dbReference>
<dbReference type="PANTHER" id="PTHR46599">
    <property type="entry name" value="PIGGYBAC TRANSPOSABLE ELEMENT-DERIVED PROTEIN 4"/>
    <property type="match status" value="1"/>
</dbReference>
<organism evidence="1 2">
    <name type="scientific">Dryococelus australis</name>
    <dbReference type="NCBI Taxonomy" id="614101"/>
    <lineage>
        <taxon>Eukaryota</taxon>
        <taxon>Metazoa</taxon>
        <taxon>Ecdysozoa</taxon>
        <taxon>Arthropoda</taxon>
        <taxon>Hexapoda</taxon>
        <taxon>Insecta</taxon>
        <taxon>Pterygota</taxon>
        <taxon>Neoptera</taxon>
        <taxon>Polyneoptera</taxon>
        <taxon>Phasmatodea</taxon>
        <taxon>Verophasmatodea</taxon>
        <taxon>Anareolatae</taxon>
        <taxon>Phasmatidae</taxon>
        <taxon>Eurycanthinae</taxon>
        <taxon>Dryococelus</taxon>
    </lineage>
</organism>
<gene>
    <name evidence="1" type="ORF">PR048_016498</name>
</gene>
<keyword evidence="2" id="KW-1185">Reference proteome</keyword>
<comment type="caution">
    <text evidence="1">The sequence shown here is derived from an EMBL/GenBank/DDBJ whole genome shotgun (WGS) entry which is preliminary data.</text>
</comment>